<sequence>MEFYGLLGEKLSHSLSPQIHSEILKLIDREGDYKLFEVKEKNLQEFTKALKILKIKGANVTIPYKEEIIKHIDSISKEAER</sequence>
<dbReference type="GO" id="GO:0009073">
    <property type="term" value="P:aromatic amino acid family biosynthetic process"/>
    <property type="evidence" value="ECO:0007669"/>
    <property type="project" value="UniProtKB-KW"/>
</dbReference>
<dbReference type="AlphaFoldDB" id="A0AAW9K3Y5"/>
<organism evidence="4 5">
    <name type="scientific">Clostridium perfringens</name>
    <dbReference type="NCBI Taxonomy" id="1502"/>
    <lineage>
        <taxon>Bacteria</taxon>
        <taxon>Bacillati</taxon>
        <taxon>Bacillota</taxon>
        <taxon>Clostridia</taxon>
        <taxon>Eubacteriales</taxon>
        <taxon>Clostridiaceae</taxon>
        <taxon>Clostridium</taxon>
    </lineage>
</organism>
<evidence type="ECO:0000313" key="5">
    <source>
        <dbReference type="Proteomes" id="UP001288944"/>
    </source>
</evidence>
<dbReference type="Gene3D" id="3.40.50.10860">
    <property type="entry name" value="Leucine Dehydrogenase, chain A, domain 1"/>
    <property type="match status" value="1"/>
</dbReference>
<evidence type="ECO:0000313" key="4">
    <source>
        <dbReference type="EMBL" id="MDZ7542967.1"/>
    </source>
</evidence>
<dbReference type="GO" id="GO:0005829">
    <property type="term" value="C:cytosol"/>
    <property type="evidence" value="ECO:0007669"/>
    <property type="project" value="TreeGrafter"/>
</dbReference>
<gene>
    <name evidence="4" type="ORF">GNF83_17625</name>
</gene>
<name>A0AAW9K3Y5_CLOPF</name>
<comment type="pathway">
    <text evidence="1">Metabolic intermediate biosynthesis; chorismate biosynthesis; chorismate from D-erythrose 4-phosphate and phosphoenolpyruvate: step 4/7.</text>
</comment>
<protein>
    <submittedName>
        <fullName evidence="4">Shikimate dehydrogenase</fullName>
    </submittedName>
</protein>
<evidence type="ECO:0000256" key="1">
    <source>
        <dbReference type="ARBA" id="ARBA00004871"/>
    </source>
</evidence>
<dbReference type="Pfam" id="PF08501">
    <property type="entry name" value="Shikimate_dh_N"/>
    <property type="match status" value="1"/>
</dbReference>
<evidence type="ECO:0000256" key="2">
    <source>
        <dbReference type="ARBA" id="ARBA00023141"/>
    </source>
</evidence>
<dbReference type="EMBL" id="WNUR01000665">
    <property type="protein sequence ID" value="MDZ7542967.1"/>
    <property type="molecule type" value="Genomic_DNA"/>
</dbReference>
<dbReference type="Proteomes" id="UP001288944">
    <property type="component" value="Unassembled WGS sequence"/>
</dbReference>
<keyword evidence="2" id="KW-0028">Amino-acid biosynthesis</keyword>
<reference evidence="4" key="1">
    <citation type="submission" date="2019-11" db="EMBL/GenBank/DDBJ databases">
        <title>Characterization of Clostridium perfringens isolates from swine manure treated agricultural soils.</title>
        <authorList>
            <person name="Wushke S.T."/>
        </authorList>
    </citation>
    <scope>NUCLEOTIDE SEQUENCE</scope>
    <source>
        <strain evidence="4">X62</strain>
    </source>
</reference>
<dbReference type="InterPro" id="IPR013708">
    <property type="entry name" value="Shikimate_DH-bd_N"/>
</dbReference>
<dbReference type="GO" id="GO:0019632">
    <property type="term" value="P:shikimate metabolic process"/>
    <property type="evidence" value="ECO:0007669"/>
    <property type="project" value="TreeGrafter"/>
</dbReference>
<accession>A0AAW9K3Y5</accession>
<dbReference type="GO" id="GO:0009423">
    <property type="term" value="P:chorismate biosynthetic process"/>
    <property type="evidence" value="ECO:0007669"/>
    <property type="project" value="TreeGrafter"/>
</dbReference>
<comment type="caution">
    <text evidence="4">The sequence shown here is derived from an EMBL/GenBank/DDBJ whole genome shotgun (WGS) entry which is preliminary data.</text>
</comment>
<dbReference type="PANTHER" id="PTHR21089:SF1">
    <property type="entry name" value="BIFUNCTIONAL 3-DEHYDROQUINATE DEHYDRATASE_SHIKIMATE DEHYDROGENASE, CHLOROPLASTIC"/>
    <property type="match status" value="1"/>
</dbReference>
<feature type="non-terminal residue" evidence="4">
    <location>
        <position position="81"/>
    </location>
</feature>
<dbReference type="PANTHER" id="PTHR21089">
    <property type="entry name" value="SHIKIMATE DEHYDROGENASE"/>
    <property type="match status" value="1"/>
</dbReference>
<keyword evidence="2" id="KW-0057">Aromatic amino acid biosynthesis</keyword>
<dbReference type="InterPro" id="IPR046346">
    <property type="entry name" value="Aminoacid_DH-like_N_sf"/>
</dbReference>
<dbReference type="GO" id="GO:0004764">
    <property type="term" value="F:shikimate 3-dehydrogenase (NADP+) activity"/>
    <property type="evidence" value="ECO:0007669"/>
    <property type="project" value="InterPro"/>
</dbReference>
<dbReference type="InterPro" id="IPR022893">
    <property type="entry name" value="Shikimate_DH_fam"/>
</dbReference>
<dbReference type="SUPFAM" id="SSF53223">
    <property type="entry name" value="Aminoacid dehydrogenase-like, N-terminal domain"/>
    <property type="match status" value="1"/>
</dbReference>
<evidence type="ECO:0000259" key="3">
    <source>
        <dbReference type="Pfam" id="PF08501"/>
    </source>
</evidence>
<feature type="domain" description="Shikimate dehydrogenase substrate binding N-terminal" evidence="3">
    <location>
        <begin position="6"/>
        <end position="80"/>
    </location>
</feature>
<proteinExistence type="predicted"/>
<dbReference type="GO" id="GO:0050661">
    <property type="term" value="F:NADP binding"/>
    <property type="evidence" value="ECO:0007669"/>
    <property type="project" value="TreeGrafter"/>
</dbReference>